<comment type="caution">
    <text evidence="1">The sequence shown here is derived from an EMBL/GenBank/DDBJ whole genome shotgun (WGS) entry which is preliminary data.</text>
</comment>
<dbReference type="PANTHER" id="PTHR46580:SF4">
    <property type="entry name" value="ATP_GTP-BINDING PROTEIN"/>
    <property type="match status" value="1"/>
</dbReference>
<dbReference type="CDD" id="cd21037">
    <property type="entry name" value="MLKL_NTD"/>
    <property type="match status" value="1"/>
</dbReference>
<gene>
    <name evidence="1" type="ORF">EDB92DRAFT_1815845</name>
</gene>
<dbReference type="Proteomes" id="UP001201163">
    <property type="component" value="Unassembled WGS sequence"/>
</dbReference>
<organism evidence="1 2">
    <name type="scientific">Lactarius akahatsu</name>
    <dbReference type="NCBI Taxonomy" id="416441"/>
    <lineage>
        <taxon>Eukaryota</taxon>
        <taxon>Fungi</taxon>
        <taxon>Dikarya</taxon>
        <taxon>Basidiomycota</taxon>
        <taxon>Agaricomycotina</taxon>
        <taxon>Agaricomycetes</taxon>
        <taxon>Russulales</taxon>
        <taxon>Russulaceae</taxon>
        <taxon>Lactarius</taxon>
    </lineage>
</organism>
<dbReference type="AlphaFoldDB" id="A0AAD4LI77"/>
<evidence type="ECO:0000313" key="2">
    <source>
        <dbReference type="Proteomes" id="UP001201163"/>
    </source>
</evidence>
<dbReference type="InterPro" id="IPR036537">
    <property type="entry name" value="Adaptor_Cbl_N_dom_sf"/>
</dbReference>
<keyword evidence="2" id="KW-1185">Reference proteome</keyword>
<proteinExistence type="predicted"/>
<dbReference type="Gene3D" id="1.20.930.20">
    <property type="entry name" value="Adaptor protein Cbl, N-terminal domain"/>
    <property type="match status" value="1"/>
</dbReference>
<sequence length="595" mass="64290">MASQSQQPKTRDGVPLSLDIAINMVNIGKEASSMTPAPAVFSAVAILLTTIRDKMANDQDCVDLGVLCVSVCDALQRGTDGKKLEDLNGSVRDAIRRLEATVAKIRQRIDKVTKRHEIVKFFAASNDKGKIAGWRSELNEILQVFNSELILNTNTKVSDTHQVVLKIHEAIGGQNLAYTRPTLCRAKRAFSHSTLQRLNVNVRPSNVRYPNETSLPRAVPTLRAGLADIVDFGQDGVVILRNGFNVQSFLAIKDYSYNAGGSRIEEHVRLVGDVTGDGADDLVEFGEAGVLVSTNNGDNTFTSPVKLVLKDFGYDAGGWRVEKHIRCLADIRGVGRSDIVGFGDGGVIVSKNDGNAKFNPVYLALGDFGYHAGWRVERHLRFIGVATESGRPDIIGFGDKSVFIGRNNGDGTFAPAQAVVNDLCYVAGGWRIEQHPRFIADLTGDGKVDIIGCGDAGVSASLNKGDGTFGPVNLVVKHFGTRQGWEVDKHPRFIADLTGDKRGDVIGFGEAGVYVAYNNGNGTFQPAKFVLSDFGVQQGWQVNKHPRFVVDLTGDGRADILGFRENSVFVAYNDGKGGFPSVKTVTSELSFSGGR</sequence>
<dbReference type="InterPro" id="IPR059179">
    <property type="entry name" value="MLKL-like_MCAfunc"/>
</dbReference>
<reference evidence="1" key="1">
    <citation type="submission" date="2022-01" db="EMBL/GenBank/DDBJ databases">
        <title>Comparative genomics reveals a dynamic genome evolution in the ectomycorrhizal milk-cap (Lactarius) mushrooms.</title>
        <authorList>
            <consortium name="DOE Joint Genome Institute"/>
            <person name="Lebreton A."/>
            <person name="Tang N."/>
            <person name="Kuo A."/>
            <person name="LaButti K."/>
            <person name="Drula E."/>
            <person name="Barry K."/>
            <person name="Clum A."/>
            <person name="Lipzen A."/>
            <person name="Mousain D."/>
            <person name="Ng V."/>
            <person name="Wang R."/>
            <person name="Wang X."/>
            <person name="Dai Y."/>
            <person name="Henrissat B."/>
            <person name="Grigoriev I.V."/>
            <person name="Guerin-Laguette A."/>
            <person name="Yu F."/>
            <person name="Martin F.M."/>
        </authorList>
    </citation>
    <scope>NUCLEOTIDE SEQUENCE</scope>
    <source>
        <strain evidence="1">QP</strain>
    </source>
</reference>
<name>A0AAD4LI77_9AGAM</name>
<dbReference type="SUPFAM" id="SSF69318">
    <property type="entry name" value="Integrin alpha N-terminal domain"/>
    <property type="match status" value="1"/>
</dbReference>
<protein>
    <submittedName>
        <fullName evidence="1">Uncharacterized protein</fullName>
    </submittedName>
</protein>
<evidence type="ECO:0000313" key="1">
    <source>
        <dbReference type="EMBL" id="KAH8992701.1"/>
    </source>
</evidence>
<dbReference type="PANTHER" id="PTHR46580">
    <property type="entry name" value="SENSOR KINASE-RELATED"/>
    <property type="match status" value="1"/>
</dbReference>
<accession>A0AAD4LI77</accession>
<dbReference type="InterPro" id="IPR028994">
    <property type="entry name" value="Integrin_alpha_N"/>
</dbReference>
<dbReference type="GO" id="GO:0007166">
    <property type="term" value="P:cell surface receptor signaling pathway"/>
    <property type="evidence" value="ECO:0007669"/>
    <property type="project" value="InterPro"/>
</dbReference>
<dbReference type="EMBL" id="JAKELL010000021">
    <property type="protein sequence ID" value="KAH8992701.1"/>
    <property type="molecule type" value="Genomic_DNA"/>
</dbReference>